<protein>
    <submittedName>
        <fullName evidence="7">FAD-dependent oxidoreductase</fullName>
    </submittedName>
</protein>
<accession>A0AAW5TEN8</accession>
<keyword evidence="4" id="KW-0274">FAD</keyword>
<dbReference type="AlphaFoldDB" id="A0AAW5TEN8"/>
<dbReference type="InterPro" id="IPR036188">
    <property type="entry name" value="FAD/NAD-bd_sf"/>
</dbReference>
<evidence type="ECO:0000259" key="6">
    <source>
        <dbReference type="Pfam" id="PF07992"/>
    </source>
</evidence>
<name>A0AAW5TEN8_STRAP</name>
<feature type="non-terminal residue" evidence="7">
    <location>
        <position position="1"/>
    </location>
</feature>
<evidence type="ECO:0000256" key="3">
    <source>
        <dbReference type="ARBA" id="ARBA00022630"/>
    </source>
</evidence>
<dbReference type="InterPro" id="IPR051169">
    <property type="entry name" value="NADH-Q_oxidoreductase"/>
</dbReference>
<evidence type="ECO:0000256" key="5">
    <source>
        <dbReference type="ARBA" id="ARBA00023002"/>
    </source>
</evidence>
<dbReference type="PANTHER" id="PTHR42913:SF3">
    <property type="entry name" value="64 KDA MITOCHONDRIAL NADH DEHYDROGENASE (EUROFUNG)"/>
    <property type="match status" value="1"/>
</dbReference>
<dbReference type="Pfam" id="PF07992">
    <property type="entry name" value="Pyr_redox_2"/>
    <property type="match status" value="1"/>
</dbReference>
<dbReference type="SUPFAM" id="SSF51905">
    <property type="entry name" value="FAD/NAD(P)-binding domain"/>
    <property type="match status" value="1"/>
</dbReference>
<gene>
    <name evidence="7" type="ORF">OJ930_11335</name>
</gene>
<sequence>EDEELKSITAGTIIWTTGVSGSPVMGESGFDQRRGRVMVNSDLRDPKYDNVYVIGDVSAFMDTESGRPFPTTAQIATRMGAHVAKNLLHQIKGEATEDFSYS</sequence>
<comment type="cofactor">
    <cofactor evidence="1">
        <name>FAD</name>
        <dbReference type="ChEBI" id="CHEBI:57692"/>
    </cofactor>
</comment>
<keyword evidence="3" id="KW-0285">Flavoprotein</keyword>
<dbReference type="RefSeq" id="WP_264345073.1">
    <property type="nucleotide sequence ID" value="NZ_JAPAIK010000311.1"/>
</dbReference>
<feature type="domain" description="FAD/NAD(P)-binding" evidence="6">
    <location>
        <begin position="3"/>
        <end position="80"/>
    </location>
</feature>
<dbReference type="EMBL" id="JAPAIK010000311">
    <property type="protein sequence ID" value="MCW1073562.1"/>
    <property type="molecule type" value="Genomic_DNA"/>
</dbReference>
<comment type="caution">
    <text evidence="7">The sequence shown here is derived from an EMBL/GenBank/DDBJ whole genome shotgun (WGS) entry which is preliminary data.</text>
</comment>
<organism evidence="7 8">
    <name type="scientific">Streptococcus anginosus</name>
    <dbReference type="NCBI Taxonomy" id="1328"/>
    <lineage>
        <taxon>Bacteria</taxon>
        <taxon>Bacillati</taxon>
        <taxon>Bacillota</taxon>
        <taxon>Bacilli</taxon>
        <taxon>Lactobacillales</taxon>
        <taxon>Streptococcaceae</taxon>
        <taxon>Streptococcus</taxon>
        <taxon>Streptococcus anginosus group</taxon>
    </lineage>
</organism>
<dbReference type="Gene3D" id="3.50.50.100">
    <property type="match status" value="1"/>
</dbReference>
<evidence type="ECO:0000256" key="4">
    <source>
        <dbReference type="ARBA" id="ARBA00022827"/>
    </source>
</evidence>
<reference evidence="7" key="1">
    <citation type="submission" date="2022-10" db="EMBL/GenBank/DDBJ databases">
        <title>Comparative genomic study of S. anginosus.</title>
        <authorList>
            <person name="Prasad A."/>
            <person name="Ene A."/>
            <person name="Jablonska S."/>
            <person name="Du J."/>
            <person name="Wolfe A.J."/>
            <person name="Putonti C."/>
        </authorList>
    </citation>
    <scope>NUCLEOTIDE SEQUENCE</scope>
    <source>
        <strain evidence="7">UMB6888</strain>
    </source>
</reference>
<dbReference type="PANTHER" id="PTHR42913">
    <property type="entry name" value="APOPTOSIS-INDUCING FACTOR 1"/>
    <property type="match status" value="1"/>
</dbReference>
<dbReference type="InterPro" id="IPR023753">
    <property type="entry name" value="FAD/NAD-binding_dom"/>
</dbReference>
<proteinExistence type="inferred from homology"/>
<evidence type="ECO:0000256" key="1">
    <source>
        <dbReference type="ARBA" id="ARBA00001974"/>
    </source>
</evidence>
<dbReference type="GO" id="GO:0019646">
    <property type="term" value="P:aerobic electron transport chain"/>
    <property type="evidence" value="ECO:0007669"/>
    <property type="project" value="TreeGrafter"/>
</dbReference>
<comment type="similarity">
    <text evidence="2">Belongs to the NADH dehydrogenase family.</text>
</comment>
<dbReference type="GO" id="GO:0003955">
    <property type="term" value="F:NAD(P)H dehydrogenase (quinone) activity"/>
    <property type="evidence" value="ECO:0007669"/>
    <property type="project" value="TreeGrafter"/>
</dbReference>
<keyword evidence="5" id="KW-0560">Oxidoreductase</keyword>
<feature type="non-terminal residue" evidence="7">
    <location>
        <position position="102"/>
    </location>
</feature>
<evidence type="ECO:0000256" key="2">
    <source>
        <dbReference type="ARBA" id="ARBA00005272"/>
    </source>
</evidence>
<dbReference type="Proteomes" id="UP001208853">
    <property type="component" value="Unassembled WGS sequence"/>
</dbReference>
<evidence type="ECO:0000313" key="8">
    <source>
        <dbReference type="Proteomes" id="UP001208853"/>
    </source>
</evidence>
<evidence type="ECO:0000313" key="7">
    <source>
        <dbReference type="EMBL" id="MCW1073562.1"/>
    </source>
</evidence>